<accession>A0AAD7X4C1</accession>
<name>A0AAD7X4C1_9TELE</name>
<feature type="compositionally biased region" description="Basic and acidic residues" evidence="1">
    <location>
        <begin position="55"/>
        <end position="69"/>
    </location>
</feature>
<evidence type="ECO:0000313" key="3">
    <source>
        <dbReference type="Proteomes" id="UP001221898"/>
    </source>
</evidence>
<evidence type="ECO:0000313" key="2">
    <source>
        <dbReference type="EMBL" id="KAJ8418499.1"/>
    </source>
</evidence>
<sequence>MQQPQISLEKDRAQLSPARSVDFTRDKGCLTNSTRDKVGPVSFYRIGITVLLGERQDARQRDVNPERKASGSQCHI</sequence>
<comment type="caution">
    <text evidence="2">The sequence shown here is derived from an EMBL/GenBank/DDBJ whole genome shotgun (WGS) entry which is preliminary data.</text>
</comment>
<keyword evidence="3" id="KW-1185">Reference proteome</keyword>
<evidence type="ECO:0000256" key="1">
    <source>
        <dbReference type="SAM" id="MobiDB-lite"/>
    </source>
</evidence>
<dbReference type="EMBL" id="JAINUG010000002">
    <property type="protein sequence ID" value="KAJ8418499.1"/>
    <property type="molecule type" value="Genomic_DNA"/>
</dbReference>
<feature type="region of interest" description="Disordered" evidence="1">
    <location>
        <begin position="55"/>
        <end position="76"/>
    </location>
</feature>
<organism evidence="2 3">
    <name type="scientific">Aldrovandia affinis</name>
    <dbReference type="NCBI Taxonomy" id="143900"/>
    <lineage>
        <taxon>Eukaryota</taxon>
        <taxon>Metazoa</taxon>
        <taxon>Chordata</taxon>
        <taxon>Craniata</taxon>
        <taxon>Vertebrata</taxon>
        <taxon>Euteleostomi</taxon>
        <taxon>Actinopterygii</taxon>
        <taxon>Neopterygii</taxon>
        <taxon>Teleostei</taxon>
        <taxon>Notacanthiformes</taxon>
        <taxon>Halosauridae</taxon>
        <taxon>Aldrovandia</taxon>
    </lineage>
</organism>
<dbReference type="Proteomes" id="UP001221898">
    <property type="component" value="Unassembled WGS sequence"/>
</dbReference>
<dbReference type="AlphaFoldDB" id="A0AAD7X4C1"/>
<proteinExistence type="predicted"/>
<protein>
    <submittedName>
        <fullName evidence="2">Uncharacterized protein</fullName>
    </submittedName>
</protein>
<gene>
    <name evidence="2" type="ORF">AAFF_G00142080</name>
</gene>
<reference evidence="2" key="1">
    <citation type="journal article" date="2023" name="Science">
        <title>Genome structures resolve the early diversification of teleost fishes.</title>
        <authorList>
            <person name="Parey E."/>
            <person name="Louis A."/>
            <person name="Montfort J."/>
            <person name="Bouchez O."/>
            <person name="Roques C."/>
            <person name="Iampietro C."/>
            <person name="Lluch J."/>
            <person name="Castinel A."/>
            <person name="Donnadieu C."/>
            <person name="Desvignes T."/>
            <person name="Floi Bucao C."/>
            <person name="Jouanno E."/>
            <person name="Wen M."/>
            <person name="Mejri S."/>
            <person name="Dirks R."/>
            <person name="Jansen H."/>
            <person name="Henkel C."/>
            <person name="Chen W.J."/>
            <person name="Zahm M."/>
            <person name="Cabau C."/>
            <person name="Klopp C."/>
            <person name="Thompson A.W."/>
            <person name="Robinson-Rechavi M."/>
            <person name="Braasch I."/>
            <person name="Lecointre G."/>
            <person name="Bobe J."/>
            <person name="Postlethwait J.H."/>
            <person name="Berthelot C."/>
            <person name="Roest Crollius H."/>
            <person name="Guiguen Y."/>
        </authorList>
    </citation>
    <scope>NUCLEOTIDE SEQUENCE</scope>
    <source>
        <strain evidence="2">NC1722</strain>
    </source>
</reference>